<keyword evidence="5" id="KW-0349">Heme</keyword>
<feature type="transmembrane region" description="Helical" evidence="12">
    <location>
        <begin position="161"/>
        <end position="183"/>
    </location>
</feature>
<feature type="transmembrane region" description="Helical" evidence="12">
    <location>
        <begin position="290"/>
        <end position="314"/>
    </location>
</feature>
<evidence type="ECO:0000256" key="5">
    <source>
        <dbReference type="ARBA" id="ARBA00022617"/>
    </source>
</evidence>
<keyword evidence="4" id="KW-1003">Cell membrane</keyword>
<keyword evidence="7" id="KW-0479">Metal-binding</keyword>
<dbReference type="GO" id="GO:0016682">
    <property type="term" value="F:oxidoreductase activity, acting on diphenols and related substances as donors, oxygen as acceptor"/>
    <property type="evidence" value="ECO:0007669"/>
    <property type="project" value="TreeGrafter"/>
</dbReference>
<keyword evidence="14" id="KW-1185">Reference proteome</keyword>
<evidence type="ECO:0000256" key="3">
    <source>
        <dbReference type="ARBA" id="ARBA00022448"/>
    </source>
</evidence>
<dbReference type="RefSeq" id="WP_110439309.1">
    <property type="nucleotide sequence ID" value="NZ_CP046393.1"/>
</dbReference>
<evidence type="ECO:0000256" key="10">
    <source>
        <dbReference type="ARBA" id="ARBA00023004"/>
    </source>
</evidence>
<dbReference type="GO" id="GO:0046872">
    <property type="term" value="F:metal ion binding"/>
    <property type="evidence" value="ECO:0007669"/>
    <property type="project" value="UniProtKB-KW"/>
</dbReference>
<keyword evidence="10" id="KW-0408">Iron</keyword>
<evidence type="ECO:0000256" key="6">
    <source>
        <dbReference type="ARBA" id="ARBA00022692"/>
    </source>
</evidence>
<name>A0A318MWD8_9PROT</name>
<sequence>MEYYVILKLIWATLLCILLIGLGLMVGMDMGVGMLLRFVGKKDVERRTALNIIGPHWEGNQVWFILGAGAIFAAFPTLYATAFSVFYVVMVLLLFSMILRPVAFEFRSKVDAKLWRSSWDWIFLVSGFFPMFVCGAAFGNILQGVGYHFIWNGQYFQDESFWSYLINPFAVLCGLLSVSLSIYQGGAMLMIRGEDPIYLRAKKYATIAGMIAIILFVLGGLWITQIKGFVLVSGHPAMPSNPLFGQNVALYKGAWLHHFYEHPILWGLPLLGVLCMLLGTLMVKSDRPVAAWWIGLGSWIGVIGTVGAAMFPFFMPSTTIPNQSLTIWNSCGSLYGLICMAVVACLFVPIILSYTSWCFYVMRGKVKTSNIINDHHSY</sequence>
<feature type="transmembrane region" description="Helical" evidence="12">
    <location>
        <begin position="118"/>
        <end position="141"/>
    </location>
</feature>
<feature type="transmembrane region" description="Helical" evidence="12">
    <location>
        <begin position="85"/>
        <end position="106"/>
    </location>
</feature>
<dbReference type="GO" id="GO:0005886">
    <property type="term" value="C:plasma membrane"/>
    <property type="evidence" value="ECO:0007669"/>
    <property type="project" value="UniProtKB-SubCell"/>
</dbReference>
<keyword evidence="3" id="KW-0813">Transport</keyword>
<evidence type="ECO:0000256" key="4">
    <source>
        <dbReference type="ARBA" id="ARBA00022475"/>
    </source>
</evidence>
<dbReference type="EMBL" id="QGLT01000003">
    <property type="protein sequence ID" value="PXZ00386.1"/>
    <property type="molecule type" value="Genomic_DNA"/>
</dbReference>
<evidence type="ECO:0000256" key="11">
    <source>
        <dbReference type="ARBA" id="ARBA00023136"/>
    </source>
</evidence>
<organism evidence="13 14">
    <name type="scientific">Commensalibacter melissae</name>
    <dbReference type="NCBI Taxonomy" id="2070537"/>
    <lineage>
        <taxon>Bacteria</taxon>
        <taxon>Pseudomonadati</taxon>
        <taxon>Pseudomonadota</taxon>
        <taxon>Alphaproteobacteria</taxon>
        <taxon>Acetobacterales</taxon>
        <taxon>Acetobacteraceae</taxon>
    </lineage>
</organism>
<dbReference type="PANTHER" id="PTHR43141">
    <property type="entry name" value="CYTOCHROME BD2 SUBUNIT II"/>
    <property type="match status" value="1"/>
</dbReference>
<dbReference type="PANTHER" id="PTHR43141:SF5">
    <property type="entry name" value="CYTOCHROME BD-I UBIQUINOL OXIDASE SUBUNIT 2"/>
    <property type="match status" value="1"/>
</dbReference>
<evidence type="ECO:0000256" key="7">
    <source>
        <dbReference type="ARBA" id="ARBA00022723"/>
    </source>
</evidence>
<dbReference type="GO" id="GO:0019646">
    <property type="term" value="P:aerobic electron transport chain"/>
    <property type="evidence" value="ECO:0007669"/>
    <property type="project" value="TreeGrafter"/>
</dbReference>
<reference evidence="13 14" key="1">
    <citation type="submission" date="2018-05" db="EMBL/GenBank/DDBJ databases">
        <title>Reference genomes for bee gut microbiota database.</title>
        <authorList>
            <person name="Ellegaard K.M."/>
        </authorList>
    </citation>
    <scope>NUCLEOTIDE SEQUENCE [LARGE SCALE GENOMIC DNA]</scope>
    <source>
        <strain evidence="13 14">ESL0284</strain>
    </source>
</reference>
<proteinExistence type="inferred from homology"/>
<keyword evidence="8" id="KW-0249">Electron transport</keyword>
<evidence type="ECO:0000256" key="8">
    <source>
        <dbReference type="ARBA" id="ARBA00022982"/>
    </source>
</evidence>
<evidence type="ECO:0000256" key="1">
    <source>
        <dbReference type="ARBA" id="ARBA00004651"/>
    </source>
</evidence>
<comment type="similarity">
    <text evidence="2">Belongs to the cytochrome ubiquinol oxidase subunit 2 family.</text>
</comment>
<keyword evidence="6 12" id="KW-0812">Transmembrane</keyword>
<feature type="transmembrane region" description="Helical" evidence="12">
    <location>
        <begin position="264"/>
        <end position="283"/>
    </location>
</feature>
<dbReference type="Pfam" id="PF02322">
    <property type="entry name" value="Cyt_bd_oxida_II"/>
    <property type="match status" value="1"/>
</dbReference>
<dbReference type="InterPro" id="IPR003317">
    <property type="entry name" value="Cyt-d_oxidase_su2"/>
</dbReference>
<dbReference type="PIRSF" id="PIRSF000267">
    <property type="entry name" value="Cyt_oxidse_sub2"/>
    <property type="match status" value="1"/>
</dbReference>
<dbReference type="GO" id="GO:0009055">
    <property type="term" value="F:electron transfer activity"/>
    <property type="evidence" value="ECO:0007669"/>
    <property type="project" value="TreeGrafter"/>
</dbReference>
<dbReference type="GO" id="GO:0070069">
    <property type="term" value="C:cytochrome complex"/>
    <property type="evidence" value="ECO:0007669"/>
    <property type="project" value="TreeGrafter"/>
</dbReference>
<evidence type="ECO:0000313" key="14">
    <source>
        <dbReference type="Proteomes" id="UP000247565"/>
    </source>
</evidence>
<evidence type="ECO:0000256" key="9">
    <source>
        <dbReference type="ARBA" id="ARBA00022989"/>
    </source>
</evidence>
<comment type="caution">
    <text evidence="13">The sequence shown here is derived from an EMBL/GenBank/DDBJ whole genome shotgun (WGS) entry which is preliminary data.</text>
</comment>
<evidence type="ECO:0000256" key="2">
    <source>
        <dbReference type="ARBA" id="ARBA00007543"/>
    </source>
</evidence>
<evidence type="ECO:0000313" key="13">
    <source>
        <dbReference type="EMBL" id="PXZ00386.1"/>
    </source>
</evidence>
<accession>A0A318MWD8</accession>
<dbReference type="OrthoDB" id="9776710at2"/>
<keyword evidence="9 12" id="KW-1133">Transmembrane helix</keyword>
<keyword evidence="11 12" id="KW-0472">Membrane</keyword>
<feature type="transmembrane region" description="Helical" evidence="12">
    <location>
        <begin position="6"/>
        <end position="39"/>
    </location>
</feature>
<evidence type="ECO:0000256" key="12">
    <source>
        <dbReference type="SAM" id="Phobius"/>
    </source>
</evidence>
<comment type="subcellular location">
    <subcellularLocation>
        <location evidence="1">Cell membrane</location>
        <topology evidence="1">Multi-pass membrane protein</topology>
    </subcellularLocation>
</comment>
<dbReference type="NCBIfam" id="TIGR00203">
    <property type="entry name" value="cydB"/>
    <property type="match status" value="1"/>
</dbReference>
<gene>
    <name evidence="13" type="primary">cydB</name>
    <name evidence="13" type="ORF">DK869_07125</name>
</gene>
<protein>
    <submittedName>
        <fullName evidence="13">Cytochrome d ubiquinol oxidase subunit II</fullName>
    </submittedName>
</protein>
<feature type="transmembrane region" description="Helical" evidence="12">
    <location>
        <begin position="334"/>
        <end position="360"/>
    </location>
</feature>
<dbReference type="Proteomes" id="UP000247565">
    <property type="component" value="Unassembled WGS sequence"/>
</dbReference>
<feature type="transmembrane region" description="Helical" evidence="12">
    <location>
        <begin position="204"/>
        <end position="223"/>
    </location>
</feature>
<dbReference type="AlphaFoldDB" id="A0A318MWD8"/>